<sequence length="282" mass="28958">MVVAPGGHRSARARDGPRDGAPACGVATDRDFPVQGGSPGRPGRAGPDRAHGVHAPGRPTLHHPRSRPRRLAAAHRAASPPGSSAGGRCCAPPFPTAHPRGRVAAAHPSPSAIGDPGGSLPSPSRVVDAHPAHRCRHRALSHRGPQRIAAAHPSRAPPRTPAGGSLPAHSTPSAPAPRPVVRPPRADPLTDRPTPHSSITQRHRRRCRAALAPAPGAALRLRGADCPDCRCARMGAGPAGACGDGAVVCRMRLSWPEPSPRVDGAGLLVGFVQLSARMCDSS</sequence>
<evidence type="ECO:0000256" key="1">
    <source>
        <dbReference type="SAM" id="MobiDB-lite"/>
    </source>
</evidence>
<feature type="compositionally biased region" description="Low complexity" evidence="1">
    <location>
        <begin position="74"/>
        <end position="88"/>
    </location>
</feature>
<dbReference type="Proteomes" id="UP000029482">
    <property type="component" value="Chromosome"/>
</dbReference>
<proteinExistence type="predicted"/>
<feature type="region of interest" description="Disordered" evidence="1">
    <location>
        <begin position="1"/>
        <end position="203"/>
    </location>
</feature>
<dbReference type="EMBL" id="CP009438">
    <property type="protein sequence ID" value="AIR97273.1"/>
    <property type="molecule type" value="Genomic_DNA"/>
</dbReference>
<feature type="compositionally biased region" description="Basic residues" evidence="1">
    <location>
        <begin position="60"/>
        <end position="73"/>
    </location>
</feature>
<reference evidence="3" key="1">
    <citation type="journal article" date="2015" name="J. Biotechnol.">
        <title>Complete genome sequence of the actinobacterium Streptomyces glaucescens GLA.O (DSM 40922) consisting of a linear chromosome and one linear plasmid.</title>
        <authorList>
            <person name="Ortseifen V."/>
            <person name="Winkler A."/>
            <person name="Albersmeier A."/>
            <person name="Wendler S."/>
            <person name="Puhler A."/>
            <person name="Kalinowski J."/>
            <person name="Ruckert C."/>
        </authorList>
    </citation>
    <scope>NUCLEOTIDE SEQUENCE [LARGE SCALE GENOMIC DNA]</scope>
    <source>
        <strain evidence="3">DSM 40922 / GLA O</strain>
    </source>
</reference>
<feature type="compositionally biased region" description="Basic and acidic residues" evidence="1">
    <location>
        <begin position="184"/>
        <end position="194"/>
    </location>
</feature>
<dbReference type="KEGG" id="sgu:SGLAU_06260"/>
<gene>
    <name evidence="2" type="ORF">SGLAU_06260</name>
</gene>
<name>A0A089X2G4_STRGA</name>
<evidence type="ECO:0000313" key="3">
    <source>
        <dbReference type="Proteomes" id="UP000029482"/>
    </source>
</evidence>
<keyword evidence="3" id="KW-1185">Reference proteome</keyword>
<dbReference type="HOGENOM" id="CLU_986657_0_0_11"/>
<protein>
    <submittedName>
        <fullName evidence="2">Uncharacterized protein</fullName>
    </submittedName>
</protein>
<feature type="compositionally biased region" description="Basic residues" evidence="1">
    <location>
        <begin position="132"/>
        <end position="145"/>
    </location>
</feature>
<accession>A0A089X2G4</accession>
<dbReference type="AlphaFoldDB" id="A0A089X2G4"/>
<evidence type="ECO:0000313" key="2">
    <source>
        <dbReference type="EMBL" id="AIR97273.1"/>
    </source>
</evidence>
<organism evidence="2 3">
    <name type="scientific">Streptomyces glaucescens</name>
    <dbReference type="NCBI Taxonomy" id="1907"/>
    <lineage>
        <taxon>Bacteria</taxon>
        <taxon>Bacillati</taxon>
        <taxon>Actinomycetota</taxon>
        <taxon>Actinomycetes</taxon>
        <taxon>Kitasatosporales</taxon>
        <taxon>Streptomycetaceae</taxon>
        <taxon>Streptomyces</taxon>
    </lineage>
</organism>